<name>A8NNN9_COPC7</name>
<dbReference type="AlphaFoldDB" id="A8NNN9"/>
<feature type="region of interest" description="Disordered" evidence="1">
    <location>
        <begin position="421"/>
        <end position="466"/>
    </location>
</feature>
<evidence type="ECO:0000256" key="1">
    <source>
        <dbReference type="SAM" id="MobiDB-lite"/>
    </source>
</evidence>
<evidence type="ECO:0000259" key="2">
    <source>
        <dbReference type="PROSITE" id="PS50181"/>
    </source>
</evidence>
<evidence type="ECO:0000313" key="3">
    <source>
        <dbReference type="EMBL" id="EAU86648.1"/>
    </source>
</evidence>
<dbReference type="InterPro" id="IPR001810">
    <property type="entry name" value="F-box_dom"/>
</dbReference>
<dbReference type="InParanoid" id="A8NNN9"/>
<sequence>MDRNVPKLPLELLTEILDGLPHRDIITLTRVSRLFNGLTLRFLYKEIVLVGETKFRQCFDTLAFNERIATHVKSLTIMLNSTFETTSVLNRTLRAALQNISASLVKLDLTACPFNLSYLLKRISFPRLSTFHTRVTIDKELVLFLQRNSHIESLSVGERIEASSARGKTIPKRIEMPSLRRFYGPTDAMPMFIPGSKVDQVFVNDCVTGASAVETVVTALEASTVPVTNLTFVDFTVYHPSIFEGLGSKLRNLTQLSFRHVFIGDWRPESQLMNGLRTALPHLPSLYRLTFHGFMSHIFGDADWASLNQDHRRLIELASYRDTLTIVDTIDNVPWGRMKTSGEWVPLCSGPEGLRWWFDKSSLLQPLQHNIFRAAFLGPLAFLNNRTPEQLTRAEREERAGATLPILRDITAKLLNRAFGMAPSSDEDDGRGGGDNNNDPERLQVPVRGLNQRQMRPYEDTEPSYPDTDARSIWDHFCSMVGLVSLYPIDPETEVEDFLADDEYPVLDETQKELASLMMDLMWAGVNRGELEIWRYLRNTEDEWKGIKLCLPLGGMAARLP</sequence>
<dbReference type="Proteomes" id="UP000001861">
    <property type="component" value="Unassembled WGS sequence"/>
</dbReference>
<dbReference type="InterPro" id="IPR036047">
    <property type="entry name" value="F-box-like_dom_sf"/>
</dbReference>
<dbReference type="EMBL" id="AACS02000012">
    <property type="protein sequence ID" value="EAU86648.1"/>
    <property type="molecule type" value="Genomic_DNA"/>
</dbReference>
<accession>A8NNN9</accession>
<dbReference type="SUPFAM" id="SSF81383">
    <property type="entry name" value="F-box domain"/>
    <property type="match status" value="1"/>
</dbReference>
<organism evidence="3 4">
    <name type="scientific">Coprinopsis cinerea (strain Okayama-7 / 130 / ATCC MYA-4618 / FGSC 9003)</name>
    <name type="common">Inky cap fungus</name>
    <name type="synonym">Hormographiella aspergillata</name>
    <dbReference type="NCBI Taxonomy" id="240176"/>
    <lineage>
        <taxon>Eukaryota</taxon>
        <taxon>Fungi</taxon>
        <taxon>Dikarya</taxon>
        <taxon>Basidiomycota</taxon>
        <taxon>Agaricomycotina</taxon>
        <taxon>Agaricomycetes</taxon>
        <taxon>Agaricomycetidae</taxon>
        <taxon>Agaricales</taxon>
        <taxon>Agaricineae</taxon>
        <taxon>Psathyrellaceae</taxon>
        <taxon>Coprinopsis</taxon>
    </lineage>
</organism>
<feature type="domain" description="F-box" evidence="2">
    <location>
        <begin position="2"/>
        <end position="47"/>
    </location>
</feature>
<dbReference type="KEGG" id="cci:CC1G_07306"/>
<dbReference type="RefSeq" id="XP_001835164.1">
    <property type="nucleotide sequence ID" value="XM_001835112.2"/>
</dbReference>
<protein>
    <recommendedName>
        <fullName evidence="2">F-box domain-containing protein</fullName>
    </recommendedName>
</protein>
<evidence type="ECO:0000313" key="4">
    <source>
        <dbReference type="Proteomes" id="UP000001861"/>
    </source>
</evidence>
<dbReference type="OrthoDB" id="2864005at2759"/>
<dbReference type="GeneID" id="6011691"/>
<dbReference type="Pfam" id="PF12937">
    <property type="entry name" value="F-box-like"/>
    <property type="match status" value="1"/>
</dbReference>
<dbReference type="VEuPathDB" id="FungiDB:CC1G_07306"/>
<keyword evidence="4" id="KW-1185">Reference proteome</keyword>
<proteinExistence type="predicted"/>
<dbReference type="PROSITE" id="PS50181">
    <property type="entry name" value="FBOX"/>
    <property type="match status" value="1"/>
</dbReference>
<comment type="caution">
    <text evidence="3">The sequence shown here is derived from an EMBL/GenBank/DDBJ whole genome shotgun (WGS) entry which is preliminary data.</text>
</comment>
<gene>
    <name evidence="3" type="ORF">CC1G_07306</name>
</gene>
<reference evidence="3 4" key="1">
    <citation type="journal article" date="2010" name="Proc. Natl. Acad. Sci. U.S.A.">
        <title>Insights into evolution of multicellular fungi from the assembled chromosomes of the mushroom Coprinopsis cinerea (Coprinus cinereus).</title>
        <authorList>
            <person name="Stajich J.E."/>
            <person name="Wilke S.K."/>
            <person name="Ahren D."/>
            <person name="Au C.H."/>
            <person name="Birren B.W."/>
            <person name="Borodovsky M."/>
            <person name="Burns C."/>
            <person name="Canback B."/>
            <person name="Casselton L.A."/>
            <person name="Cheng C.K."/>
            <person name="Deng J."/>
            <person name="Dietrich F.S."/>
            <person name="Fargo D.C."/>
            <person name="Farman M.L."/>
            <person name="Gathman A.C."/>
            <person name="Goldberg J."/>
            <person name="Guigo R."/>
            <person name="Hoegger P.J."/>
            <person name="Hooker J.B."/>
            <person name="Huggins A."/>
            <person name="James T.Y."/>
            <person name="Kamada T."/>
            <person name="Kilaru S."/>
            <person name="Kodira C."/>
            <person name="Kues U."/>
            <person name="Kupfer D."/>
            <person name="Kwan H.S."/>
            <person name="Lomsadze A."/>
            <person name="Li W."/>
            <person name="Lilly W.W."/>
            <person name="Ma L.J."/>
            <person name="Mackey A.J."/>
            <person name="Manning G."/>
            <person name="Martin F."/>
            <person name="Muraguchi H."/>
            <person name="Natvig D.O."/>
            <person name="Palmerini H."/>
            <person name="Ramesh M.A."/>
            <person name="Rehmeyer C.J."/>
            <person name="Roe B.A."/>
            <person name="Shenoy N."/>
            <person name="Stanke M."/>
            <person name="Ter-Hovhannisyan V."/>
            <person name="Tunlid A."/>
            <person name="Velagapudi R."/>
            <person name="Vision T.J."/>
            <person name="Zeng Q."/>
            <person name="Zolan M.E."/>
            <person name="Pukkila P.J."/>
        </authorList>
    </citation>
    <scope>NUCLEOTIDE SEQUENCE [LARGE SCALE GENOMIC DNA]</scope>
    <source>
        <strain evidence="4">Okayama-7 / 130 / ATCC MYA-4618 / FGSC 9003</strain>
    </source>
</reference>